<dbReference type="Gene3D" id="3.40.50.620">
    <property type="entry name" value="HUPs"/>
    <property type="match status" value="1"/>
</dbReference>
<evidence type="ECO:0000256" key="5">
    <source>
        <dbReference type="ARBA" id="ARBA00022741"/>
    </source>
</evidence>
<comment type="similarity">
    <text evidence="2 10 11">Belongs to the class-I aminoacyl-tRNA synthetase family.</text>
</comment>
<comment type="caution">
    <text evidence="14">The sequence shown here is derived from an EMBL/GenBank/DDBJ whole genome shotgun (WGS) entry which is preliminary data.</text>
</comment>
<dbReference type="FunFam" id="3.40.50.620:FF:000116">
    <property type="entry name" value="Arginine--tRNA ligase"/>
    <property type="match status" value="1"/>
</dbReference>
<organism evidence="14 15">
    <name type="scientific">Anaerosalibacter bizertensis</name>
    <dbReference type="NCBI Taxonomy" id="932217"/>
    <lineage>
        <taxon>Bacteria</taxon>
        <taxon>Bacillati</taxon>
        <taxon>Bacillota</taxon>
        <taxon>Tissierellia</taxon>
        <taxon>Tissierellales</taxon>
        <taxon>Sporanaerobacteraceae</taxon>
        <taxon>Anaerosalibacter</taxon>
    </lineage>
</organism>
<dbReference type="SUPFAM" id="SSF47323">
    <property type="entry name" value="Anticodon-binding domain of a subclass of class I aminoacyl-tRNA synthetases"/>
    <property type="match status" value="1"/>
</dbReference>
<feature type="short sequence motif" description="'HIGH' region" evidence="10">
    <location>
        <begin position="123"/>
        <end position="133"/>
    </location>
</feature>
<dbReference type="OrthoDB" id="9805987at2"/>
<comment type="subcellular location">
    <subcellularLocation>
        <location evidence="1 10">Cytoplasm</location>
    </subcellularLocation>
</comment>
<dbReference type="HAMAP" id="MF_00123">
    <property type="entry name" value="Arg_tRNA_synth"/>
    <property type="match status" value="1"/>
</dbReference>
<dbReference type="SUPFAM" id="SSF52374">
    <property type="entry name" value="Nucleotidylyl transferase"/>
    <property type="match status" value="1"/>
</dbReference>
<dbReference type="GO" id="GO:0005524">
    <property type="term" value="F:ATP binding"/>
    <property type="evidence" value="ECO:0007669"/>
    <property type="project" value="UniProtKB-UniRule"/>
</dbReference>
<dbReference type="RefSeq" id="WP_154484507.1">
    <property type="nucleotide sequence ID" value="NZ_VULR01000011.1"/>
</dbReference>
<comment type="catalytic activity">
    <reaction evidence="9 10">
        <text>tRNA(Arg) + L-arginine + ATP = L-arginyl-tRNA(Arg) + AMP + diphosphate</text>
        <dbReference type="Rhea" id="RHEA:20301"/>
        <dbReference type="Rhea" id="RHEA-COMP:9658"/>
        <dbReference type="Rhea" id="RHEA-COMP:9673"/>
        <dbReference type="ChEBI" id="CHEBI:30616"/>
        <dbReference type="ChEBI" id="CHEBI:32682"/>
        <dbReference type="ChEBI" id="CHEBI:33019"/>
        <dbReference type="ChEBI" id="CHEBI:78442"/>
        <dbReference type="ChEBI" id="CHEBI:78513"/>
        <dbReference type="ChEBI" id="CHEBI:456215"/>
        <dbReference type="EC" id="6.1.1.19"/>
    </reaction>
</comment>
<dbReference type="Proteomes" id="UP000462760">
    <property type="component" value="Unassembled WGS sequence"/>
</dbReference>
<evidence type="ECO:0000256" key="10">
    <source>
        <dbReference type="HAMAP-Rule" id="MF_00123"/>
    </source>
</evidence>
<dbReference type="Gene3D" id="1.10.730.10">
    <property type="entry name" value="Isoleucyl-tRNA Synthetase, Domain 1"/>
    <property type="match status" value="1"/>
</dbReference>
<dbReference type="InterPro" id="IPR009080">
    <property type="entry name" value="tRNAsynth_Ia_anticodon-bd"/>
</dbReference>
<dbReference type="PROSITE" id="PS00178">
    <property type="entry name" value="AA_TRNA_LIGASE_I"/>
    <property type="match status" value="1"/>
</dbReference>
<gene>
    <name evidence="10" type="primary">argS</name>
    <name evidence="14" type="ORF">FYJ27_08840</name>
</gene>
<dbReference type="InterPro" id="IPR008909">
    <property type="entry name" value="DALR_anticod-bd"/>
</dbReference>
<dbReference type="PANTHER" id="PTHR11956">
    <property type="entry name" value="ARGINYL-TRNA SYNTHETASE"/>
    <property type="match status" value="1"/>
</dbReference>
<dbReference type="Pfam" id="PF03485">
    <property type="entry name" value="Arg_tRNA_synt_N"/>
    <property type="match status" value="1"/>
</dbReference>
<keyword evidence="3 10" id="KW-0963">Cytoplasm</keyword>
<dbReference type="Gene3D" id="3.30.1360.70">
    <property type="entry name" value="Arginyl tRNA synthetase N-terminal domain"/>
    <property type="match status" value="1"/>
</dbReference>
<dbReference type="GO" id="GO:0006420">
    <property type="term" value="P:arginyl-tRNA aminoacylation"/>
    <property type="evidence" value="ECO:0007669"/>
    <property type="project" value="UniProtKB-UniRule"/>
</dbReference>
<dbReference type="InterPro" id="IPR035684">
    <property type="entry name" value="ArgRS_core"/>
</dbReference>
<feature type="domain" description="Arginyl tRNA synthetase N-terminal" evidence="13">
    <location>
        <begin position="5"/>
        <end position="85"/>
    </location>
</feature>
<evidence type="ECO:0000313" key="15">
    <source>
        <dbReference type="Proteomes" id="UP000462760"/>
    </source>
</evidence>
<sequence>MIDFKNEVVKIISGLDEKLDEKEIMSLIEVPPSYEMGDYAFPCFKLAKIFRKAPNLIAEEISNKIQENSYFEKIENAGPYVNFFIDRAVLAETVLEEIKDEKERYGSSNIGKGKTVIVEYSSPNIAKPFHIGHIRTTIIGHALYRIYSFLGYDTVAINHLGDYGTQFGKLIVAYKKWGDRSVIEKDPINELLKLYIKFHEEVEKEPSLDNEARKWFKKLEDGDNEATELWKWMREISLEEFNKVYDMLGIEFDSFTGESFYSDKMPKVVEELQNKGLLVKSEGADIVDLEPYNMPPALIRKSDGSTLYITRDIAAAIYRKEHYDFYKNIYVVGSEQKLHFDQWRKIIDLMGYDWAEDCIHVTFGMVRLEEGTMSTRKGRVVFLEDVLKKAVEKTTGIIEERNPKLENKEEVAKQVGIGAIVFQELFNSRIKDYVFSWDKTLSFEGETGPYVQYAHARANSLLKKGEFSVEDKIDYSLLKREEEIDIIRLLYDFPNIIVNSSEKNEPSFITRHITEIAKNFNRFYHNCPILNEEEDLRKARLHLVYATKLVLNTGLLLLGIEAPDKM</sequence>
<dbReference type="InterPro" id="IPR036695">
    <property type="entry name" value="Arg-tRNA-synth_N_sf"/>
</dbReference>
<evidence type="ECO:0000256" key="1">
    <source>
        <dbReference type="ARBA" id="ARBA00004496"/>
    </source>
</evidence>
<reference evidence="14 15" key="1">
    <citation type="submission" date="2019-08" db="EMBL/GenBank/DDBJ databases">
        <title>In-depth cultivation of the pig gut microbiome towards novel bacterial diversity and tailored functional studies.</title>
        <authorList>
            <person name="Wylensek D."/>
            <person name="Hitch T.C.A."/>
            <person name="Clavel T."/>
        </authorList>
    </citation>
    <scope>NUCLEOTIDE SEQUENCE [LARGE SCALE GENOMIC DNA]</scope>
    <source>
        <strain evidence="14 15">Med78-601-WT-4W-RMD-3</strain>
    </source>
</reference>
<keyword evidence="4 10" id="KW-0436">Ligase</keyword>
<keyword evidence="6 10" id="KW-0067">ATP-binding</keyword>
<evidence type="ECO:0000256" key="8">
    <source>
        <dbReference type="ARBA" id="ARBA00023146"/>
    </source>
</evidence>
<dbReference type="EC" id="6.1.1.19" evidence="10"/>
<dbReference type="AlphaFoldDB" id="A0A844FIP1"/>
<evidence type="ECO:0000313" key="14">
    <source>
        <dbReference type="EMBL" id="MSS43830.1"/>
    </source>
</evidence>
<evidence type="ECO:0000256" key="6">
    <source>
        <dbReference type="ARBA" id="ARBA00022840"/>
    </source>
</evidence>
<evidence type="ECO:0000256" key="4">
    <source>
        <dbReference type="ARBA" id="ARBA00022598"/>
    </source>
</evidence>
<dbReference type="SMART" id="SM00836">
    <property type="entry name" value="DALR_1"/>
    <property type="match status" value="1"/>
</dbReference>
<dbReference type="Pfam" id="PF00750">
    <property type="entry name" value="tRNA-synt_1d"/>
    <property type="match status" value="1"/>
</dbReference>
<keyword evidence="7 10" id="KW-0648">Protein biosynthesis</keyword>
<keyword evidence="5 10" id="KW-0547">Nucleotide-binding</keyword>
<evidence type="ECO:0000256" key="9">
    <source>
        <dbReference type="ARBA" id="ARBA00049339"/>
    </source>
</evidence>
<dbReference type="GO" id="GO:0005737">
    <property type="term" value="C:cytoplasm"/>
    <property type="evidence" value="ECO:0007669"/>
    <property type="project" value="UniProtKB-SubCell"/>
</dbReference>
<evidence type="ECO:0000256" key="11">
    <source>
        <dbReference type="RuleBase" id="RU363038"/>
    </source>
</evidence>
<dbReference type="SMART" id="SM01016">
    <property type="entry name" value="Arg_tRNA_synt_N"/>
    <property type="match status" value="1"/>
</dbReference>
<dbReference type="EMBL" id="VULR01000011">
    <property type="protein sequence ID" value="MSS43830.1"/>
    <property type="molecule type" value="Genomic_DNA"/>
</dbReference>
<comment type="subunit">
    <text evidence="10">Monomer.</text>
</comment>
<dbReference type="InterPro" id="IPR014729">
    <property type="entry name" value="Rossmann-like_a/b/a_fold"/>
</dbReference>
<keyword evidence="8 10" id="KW-0030">Aminoacyl-tRNA synthetase</keyword>
<dbReference type="InterPro" id="IPR001278">
    <property type="entry name" value="Arg-tRNA-ligase"/>
</dbReference>
<dbReference type="Pfam" id="PF05746">
    <property type="entry name" value="DALR_1"/>
    <property type="match status" value="1"/>
</dbReference>
<accession>A0A844FIP1</accession>
<dbReference type="NCBIfam" id="TIGR00456">
    <property type="entry name" value="argS"/>
    <property type="match status" value="1"/>
</dbReference>
<feature type="domain" description="DALR anticodon binding" evidence="12">
    <location>
        <begin position="451"/>
        <end position="566"/>
    </location>
</feature>
<dbReference type="InterPro" id="IPR005148">
    <property type="entry name" value="Arg-tRNA-synth_N"/>
</dbReference>
<dbReference type="GO" id="GO:0004814">
    <property type="term" value="F:arginine-tRNA ligase activity"/>
    <property type="evidence" value="ECO:0007669"/>
    <property type="project" value="UniProtKB-UniRule"/>
</dbReference>
<dbReference type="CDD" id="cd07956">
    <property type="entry name" value="Anticodon_Ia_Arg"/>
    <property type="match status" value="1"/>
</dbReference>
<evidence type="ECO:0000256" key="2">
    <source>
        <dbReference type="ARBA" id="ARBA00005594"/>
    </source>
</evidence>
<proteinExistence type="inferred from homology"/>
<protein>
    <recommendedName>
        <fullName evidence="10">Arginine--tRNA ligase</fullName>
        <ecNumber evidence="10">6.1.1.19</ecNumber>
    </recommendedName>
    <alternativeName>
        <fullName evidence="10">Arginyl-tRNA synthetase</fullName>
        <shortName evidence="10">ArgRS</shortName>
    </alternativeName>
</protein>
<evidence type="ECO:0000259" key="12">
    <source>
        <dbReference type="SMART" id="SM00836"/>
    </source>
</evidence>
<evidence type="ECO:0000256" key="3">
    <source>
        <dbReference type="ARBA" id="ARBA00022490"/>
    </source>
</evidence>
<dbReference type="PANTHER" id="PTHR11956:SF5">
    <property type="entry name" value="ARGININE--TRNA LIGASE, CYTOPLASMIC"/>
    <property type="match status" value="1"/>
</dbReference>
<dbReference type="InterPro" id="IPR001412">
    <property type="entry name" value="aa-tRNA-synth_I_CS"/>
</dbReference>
<evidence type="ECO:0000259" key="13">
    <source>
        <dbReference type="SMART" id="SM01016"/>
    </source>
</evidence>
<name>A0A844FIP1_9FIRM</name>
<dbReference type="SUPFAM" id="SSF55190">
    <property type="entry name" value="Arginyl-tRNA synthetase (ArgRS), N-terminal 'additional' domain"/>
    <property type="match status" value="1"/>
</dbReference>
<dbReference type="PRINTS" id="PR01038">
    <property type="entry name" value="TRNASYNTHARG"/>
</dbReference>
<evidence type="ECO:0000256" key="7">
    <source>
        <dbReference type="ARBA" id="ARBA00022917"/>
    </source>
</evidence>
<dbReference type="CDD" id="cd00671">
    <property type="entry name" value="ArgRS_core"/>
    <property type="match status" value="1"/>
</dbReference>
<dbReference type="FunFam" id="1.10.730.10:FF:000008">
    <property type="entry name" value="Arginine--tRNA ligase"/>
    <property type="match status" value="1"/>
</dbReference>